<feature type="non-terminal residue" evidence="1">
    <location>
        <position position="1"/>
    </location>
</feature>
<sequence length="339" mass="38733">QFGGFQRQQQLASKQTEQGQNIQSGNFNKTTSRQNLTSKEYYRQNKDANVSITKQDAYELNKRLKIVLNKTEKEYKKLPDTSNRKPRIALRLQIAEGATKAYGKEDLNLPSAQEFRKRVNGEVEGYQKEYGGDKPEQLMICLLGPPGLGKSYISQSLAKALNRGFHIISMNGKQSASIVYGTDISNPGAEAGEIVKAISKREDRACVIFFDELEKAGKDAKRAVGNPTDRTVNKDFKDDFFDFPTPLNEIIYLLAINYPEDLPDFVRDRFRVIEVPPLPYEQRLEFLEKEELDKGDADRKRPPCPYSANRANNHRENCECFLANLDKVPGWEENMEQEY</sequence>
<dbReference type="Proteomes" id="UP000789920">
    <property type="component" value="Unassembled WGS sequence"/>
</dbReference>
<proteinExistence type="predicted"/>
<protein>
    <submittedName>
        <fullName evidence="1">1114_t:CDS:1</fullName>
    </submittedName>
</protein>
<dbReference type="EMBL" id="CAJVQC010064643">
    <property type="protein sequence ID" value="CAG8804751.1"/>
    <property type="molecule type" value="Genomic_DNA"/>
</dbReference>
<comment type="caution">
    <text evidence="1">The sequence shown here is derived from an EMBL/GenBank/DDBJ whole genome shotgun (WGS) entry which is preliminary data.</text>
</comment>
<accession>A0ACA9RR76</accession>
<name>A0ACA9RR76_9GLOM</name>
<gene>
    <name evidence="1" type="ORF">RPERSI_LOCUS21779</name>
</gene>
<reference evidence="1" key="1">
    <citation type="submission" date="2021-06" db="EMBL/GenBank/DDBJ databases">
        <authorList>
            <person name="Kallberg Y."/>
            <person name="Tangrot J."/>
            <person name="Rosling A."/>
        </authorList>
    </citation>
    <scope>NUCLEOTIDE SEQUENCE</scope>
    <source>
        <strain evidence="1">MA461A</strain>
    </source>
</reference>
<evidence type="ECO:0000313" key="2">
    <source>
        <dbReference type="Proteomes" id="UP000789920"/>
    </source>
</evidence>
<keyword evidence="2" id="KW-1185">Reference proteome</keyword>
<organism evidence="1 2">
    <name type="scientific">Racocetra persica</name>
    <dbReference type="NCBI Taxonomy" id="160502"/>
    <lineage>
        <taxon>Eukaryota</taxon>
        <taxon>Fungi</taxon>
        <taxon>Fungi incertae sedis</taxon>
        <taxon>Mucoromycota</taxon>
        <taxon>Glomeromycotina</taxon>
        <taxon>Glomeromycetes</taxon>
        <taxon>Diversisporales</taxon>
        <taxon>Gigasporaceae</taxon>
        <taxon>Racocetra</taxon>
    </lineage>
</organism>
<evidence type="ECO:0000313" key="1">
    <source>
        <dbReference type="EMBL" id="CAG8804751.1"/>
    </source>
</evidence>